<dbReference type="EMBL" id="CP002408">
    <property type="protein sequence ID" value="AFU58785.1"/>
    <property type="molecule type" value="Genomic_DNA"/>
</dbReference>
<dbReference type="AlphaFoldDB" id="K0IG70"/>
<dbReference type="Proteomes" id="UP000008037">
    <property type="component" value="Chromosome"/>
</dbReference>
<protein>
    <submittedName>
        <fullName evidence="1">Uncharacterized protein</fullName>
    </submittedName>
</protein>
<proteinExistence type="predicted"/>
<gene>
    <name evidence="1" type="ordered locus">Ngar_c18520</name>
</gene>
<evidence type="ECO:0000313" key="2">
    <source>
        <dbReference type="Proteomes" id="UP000008037"/>
    </source>
</evidence>
<organism evidence="1 2">
    <name type="scientific">Nitrososphaera gargensis (strain Ga9.2)</name>
    <dbReference type="NCBI Taxonomy" id="1237085"/>
    <lineage>
        <taxon>Archaea</taxon>
        <taxon>Nitrososphaerota</taxon>
        <taxon>Nitrososphaeria</taxon>
        <taxon>Nitrososphaerales</taxon>
        <taxon>Nitrososphaeraceae</taxon>
        <taxon>Nitrososphaera</taxon>
    </lineage>
</organism>
<dbReference type="KEGG" id="nga:Ngar_c18520"/>
<name>K0IG70_NITGG</name>
<accession>K0IG70</accession>
<evidence type="ECO:0000313" key="1">
    <source>
        <dbReference type="EMBL" id="AFU58785.1"/>
    </source>
</evidence>
<sequence>MYLKEIEFRFNYRNENLHPILTKMVVRTAPDL</sequence>
<dbReference type="BioCyc" id="CNIT1237085:G1324-1850-MONOMER"/>
<dbReference type="InParanoid" id="K0IG70"/>
<keyword evidence="2" id="KW-1185">Reference proteome</keyword>
<dbReference type="HOGENOM" id="CLU_3387501_0_0_2"/>
<reference evidence="1 2" key="1">
    <citation type="journal article" date="2012" name="Environ. Microbiol.">
        <title>The genome of the ammonia-oxidizing Candidatus Nitrososphaera gargensis: insights into metabolic versatility and environmental adaptations.</title>
        <authorList>
            <person name="Spang A."/>
            <person name="Poehlein A."/>
            <person name="Offre P."/>
            <person name="Zumbragel S."/>
            <person name="Haider S."/>
            <person name="Rychlik N."/>
            <person name="Nowka B."/>
            <person name="Schmeisser C."/>
            <person name="Lebedeva E.V."/>
            <person name="Rattei T."/>
            <person name="Bohm C."/>
            <person name="Schmid M."/>
            <person name="Galushko A."/>
            <person name="Hatzenpichler R."/>
            <person name="Weinmaier T."/>
            <person name="Daniel R."/>
            <person name="Schleper C."/>
            <person name="Spieck E."/>
            <person name="Streit W."/>
            <person name="Wagner M."/>
        </authorList>
    </citation>
    <scope>NUCLEOTIDE SEQUENCE [LARGE SCALE GENOMIC DNA]</scope>
    <source>
        <strain evidence="2">Ga9.2</strain>
    </source>
</reference>